<keyword evidence="1" id="KW-0732">Signal</keyword>
<keyword evidence="3" id="KW-1185">Reference proteome</keyword>
<evidence type="ECO:0000313" key="2">
    <source>
        <dbReference type="EnsemblMetazoa" id="SCAU007866-PA"/>
    </source>
</evidence>
<dbReference type="Proteomes" id="UP000095300">
    <property type="component" value="Unassembled WGS sequence"/>
</dbReference>
<dbReference type="InterPro" id="IPR010512">
    <property type="entry name" value="DUF1091"/>
</dbReference>
<feature type="chain" id="PRO_5009326587" description="MD-2-related lipid-recognition domain-containing protein" evidence="1">
    <location>
        <begin position="23"/>
        <end position="174"/>
    </location>
</feature>
<dbReference type="KEGG" id="scac:106092680"/>
<evidence type="ECO:0000313" key="3">
    <source>
        <dbReference type="Proteomes" id="UP000095300"/>
    </source>
</evidence>
<protein>
    <recommendedName>
        <fullName evidence="4">MD-2-related lipid-recognition domain-containing protein</fullName>
    </recommendedName>
</protein>
<sequence length="174" mass="19779">MTCATILLKCLILPLLYQEVNAEFVIEWVNCTSDNHEISRYEVCSVSSNKRNQQTFSYYAKIFTTVSACDTRVEIIYLTPPKPLTLANISFDACELLKGRKRFVAAKRLFDIIEKHTNFNHTCPYNHDVFGTNITLAPEKLPFPKPHGKYSVKISFYVNGKANTMMVAGVGRVM</sequence>
<dbReference type="AlphaFoldDB" id="A0A1I8PGN3"/>
<reference evidence="2" key="1">
    <citation type="submission" date="2020-05" db="UniProtKB">
        <authorList>
            <consortium name="EnsemblMetazoa"/>
        </authorList>
    </citation>
    <scope>IDENTIFICATION</scope>
    <source>
        <strain evidence="2">USDA</strain>
    </source>
</reference>
<proteinExistence type="predicted"/>
<dbReference type="OrthoDB" id="7859583at2759"/>
<dbReference type="Pfam" id="PF06477">
    <property type="entry name" value="DUF1091"/>
    <property type="match status" value="1"/>
</dbReference>
<organism evidence="2 3">
    <name type="scientific">Stomoxys calcitrans</name>
    <name type="common">Stable fly</name>
    <name type="synonym">Conops calcitrans</name>
    <dbReference type="NCBI Taxonomy" id="35570"/>
    <lineage>
        <taxon>Eukaryota</taxon>
        <taxon>Metazoa</taxon>
        <taxon>Ecdysozoa</taxon>
        <taxon>Arthropoda</taxon>
        <taxon>Hexapoda</taxon>
        <taxon>Insecta</taxon>
        <taxon>Pterygota</taxon>
        <taxon>Neoptera</taxon>
        <taxon>Endopterygota</taxon>
        <taxon>Diptera</taxon>
        <taxon>Brachycera</taxon>
        <taxon>Muscomorpha</taxon>
        <taxon>Muscoidea</taxon>
        <taxon>Muscidae</taxon>
        <taxon>Stomoxys</taxon>
    </lineage>
</organism>
<dbReference type="VEuPathDB" id="VectorBase:SCAU007866"/>
<dbReference type="EnsemblMetazoa" id="SCAU007866-RA">
    <property type="protein sequence ID" value="SCAU007866-PA"/>
    <property type="gene ID" value="SCAU007866"/>
</dbReference>
<dbReference type="PANTHER" id="PTHR20898:SF0">
    <property type="entry name" value="DAEDALUS ON 3-RELATED"/>
    <property type="match status" value="1"/>
</dbReference>
<gene>
    <name evidence="2" type="primary">106092680</name>
</gene>
<feature type="signal peptide" evidence="1">
    <location>
        <begin position="1"/>
        <end position="22"/>
    </location>
</feature>
<name>A0A1I8PGN3_STOCA</name>
<dbReference type="PANTHER" id="PTHR20898">
    <property type="entry name" value="DAEDALUS ON 3-RELATED-RELATED"/>
    <property type="match status" value="1"/>
</dbReference>
<evidence type="ECO:0008006" key="4">
    <source>
        <dbReference type="Google" id="ProtNLM"/>
    </source>
</evidence>
<dbReference type="SMART" id="SM00697">
    <property type="entry name" value="DM8"/>
    <property type="match status" value="1"/>
</dbReference>
<evidence type="ECO:0000256" key="1">
    <source>
        <dbReference type="SAM" id="SignalP"/>
    </source>
</evidence>
<accession>A0A1I8PGN3</accession>